<reference evidence="1" key="1">
    <citation type="submission" date="2018-11" db="EMBL/GenBank/DDBJ databases">
        <authorList>
            <consortium name="Pathogen Informatics"/>
        </authorList>
    </citation>
    <scope>NUCLEOTIDE SEQUENCE</scope>
</reference>
<name>A0A448X6F3_9PLAT</name>
<proteinExistence type="predicted"/>
<protein>
    <submittedName>
        <fullName evidence="1">Uncharacterized protein</fullName>
    </submittedName>
</protein>
<dbReference type="EMBL" id="CAAALY010101593">
    <property type="protein sequence ID" value="VEL29254.1"/>
    <property type="molecule type" value="Genomic_DNA"/>
</dbReference>
<dbReference type="AlphaFoldDB" id="A0A448X6F3"/>
<accession>A0A448X6F3</accession>
<comment type="caution">
    <text evidence="1">The sequence shown here is derived from an EMBL/GenBank/DDBJ whole genome shotgun (WGS) entry which is preliminary data.</text>
</comment>
<keyword evidence="2" id="KW-1185">Reference proteome</keyword>
<dbReference type="Proteomes" id="UP000784294">
    <property type="component" value="Unassembled WGS sequence"/>
</dbReference>
<evidence type="ECO:0000313" key="1">
    <source>
        <dbReference type="EMBL" id="VEL29254.1"/>
    </source>
</evidence>
<sequence>MMCTSHVTPCWGLSRRDPVLRWGSNEAVEASGLDGHLVAGPRALSLTIFQLSHLPWQRLSSHRAFEACQ</sequence>
<evidence type="ECO:0000313" key="2">
    <source>
        <dbReference type="Proteomes" id="UP000784294"/>
    </source>
</evidence>
<organism evidence="1 2">
    <name type="scientific">Protopolystoma xenopodis</name>
    <dbReference type="NCBI Taxonomy" id="117903"/>
    <lineage>
        <taxon>Eukaryota</taxon>
        <taxon>Metazoa</taxon>
        <taxon>Spiralia</taxon>
        <taxon>Lophotrochozoa</taxon>
        <taxon>Platyhelminthes</taxon>
        <taxon>Monogenea</taxon>
        <taxon>Polyopisthocotylea</taxon>
        <taxon>Polystomatidea</taxon>
        <taxon>Polystomatidae</taxon>
        <taxon>Protopolystoma</taxon>
    </lineage>
</organism>
<gene>
    <name evidence="1" type="ORF">PXEA_LOCUS22694</name>
</gene>